<dbReference type="InterPro" id="IPR013780">
    <property type="entry name" value="Glyco_hydro_b"/>
</dbReference>
<dbReference type="PANTHER" id="PTHR36183">
    <property type="entry name" value="BETA-GLUCURONIDASE"/>
    <property type="match status" value="1"/>
</dbReference>
<dbReference type="EMBL" id="FNEI01000012">
    <property type="protein sequence ID" value="SDJ55216.1"/>
    <property type="molecule type" value="Genomic_DNA"/>
</dbReference>
<dbReference type="RefSeq" id="WP_245679874.1">
    <property type="nucleotide sequence ID" value="NZ_FNEI01000012.1"/>
</dbReference>
<gene>
    <name evidence="2" type="ORF">SAMN05216555_11254</name>
</gene>
<accession>A0A1G8UMS8</accession>
<dbReference type="STRING" id="1045773.SAMN05216555_11254"/>
<proteinExistence type="predicted"/>
<evidence type="ECO:0000256" key="1">
    <source>
        <dbReference type="SAM" id="SignalP"/>
    </source>
</evidence>
<dbReference type="InterPro" id="IPR017853">
    <property type="entry name" value="GH"/>
</dbReference>
<organism evidence="2 3">
    <name type="scientific">Arthrobacter cupressi</name>
    <dbReference type="NCBI Taxonomy" id="1045773"/>
    <lineage>
        <taxon>Bacteria</taxon>
        <taxon>Bacillati</taxon>
        <taxon>Actinomycetota</taxon>
        <taxon>Actinomycetes</taxon>
        <taxon>Micrococcales</taxon>
        <taxon>Micrococcaceae</taxon>
        <taxon>Arthrobacter</taxon>
    </lineage>
</organism>
<keyword evidence="1" id="KW-0732">Signal</keyword>
<dbReference type="InterPro" id="IPR052974">
    <property type="entry name" value="GH79_Enzymes"/>
</dbReference>
<dbReference type="PANTHER" id="PTHR36183:SF2">
    <property type="entry name" value="BETA-GLUCURONIDASE C-TERMINAL DOMAIN-CONTAINING PROTEIN"/>
    <property type="match status" value="1"/>
</dbReference>
<evidence type="ECO:0000313" key="3">
    <source>
        <dbReference type="Proteomes" id="UP000182130"/>
    </source>
</evidence>
<evidence type="ECO:0008006" key="4">
    <source>
        <dbReference type="Google" id="ProtNLM"/>
    </source>
</evidence>
<keyword evidence="3" id="KW-1185">Reference proteome</keyword>
<feature type="chain" id="PRO_5038762761" description="Glycosyl hydrolase family 79, N-terminal domain" evidence="1">
    <location>
        <begin position="18"/>
        <end position="529"/>
    </location>
</feature>
<dbReference type="AlphaFoldDB" id="A0A1G8UMS8"/>
<evidence type="ECO:0000313" key="2">
    <source>
        <dbReference type="EMBL" id="SDJ55216.1"/>
    </source>
</evidence>
<dbReference type="Gene3D" id="3.20.20.80">
    <property type="entry name" value="Glycosidases"/>
    <property type="match status" value="1"/>
</dbReference>
<feature type="signal peptide" evidence="1">
    <location>
        <begin position="1"/>
        <end position="17"/>
    </location>
</feature>
<sequence length="529" mass="55346">MVSLAAVGVLVAGAAVAVPFALNAQQPSPPGEPAAVPSPAPAFTKQPGTKYYNQPGPQASATRAVAPMAVNVSSAEQGTSIDPGAVGLSLEATDLADPALSSANADLVATLKGLGKPLLRFGGNAVDRRFFWTSSGEPMPGDRQGDKAHPARTVTPADLERVKTLADAVDGTVNLTVDLGHYDPARAADMSKHAARIFGKRLVGLTVGNEPNGYPNNGLRPGSWGIEDYLNELKTYAEAINKAAPGVPIIGPGTYSEAWWKAFARTTLPQQRIVSFHYYPLSSCSGSEPGDEPTMANLMSDYMHPRVRDYDRRAMQPATAAGLPTWLTETGPSACPGTNPTTKNHASALWYSEFALNGLQQGIKRLGFHSSLITCVGGPPLSPICSGGKYLQPDGAIQENPSYFGLAMVSDLGTGKFLKLEQSGGGLSYAYAVKHADGSTSVYIANKNDPQKDGQATVTLSLPGKPTAGTMTQMAGPGYTATGATVIDGKKALPVANSQRPMVMNFVPGSNVQKFPLTSGTVTVLHFTY</sequence>
<reference evidence="3" key="1">
    <citation type="submission" date="2016-10" db="EMBL/GenBank/DDBJ databases">
        <authorList>
            <person name="Varghese N."/>
            <person name="Submissions S."/>
        </authorList>
    </citation>
    <scope>NUCLEOTIDE SEQUENCE [LARGE SCALE GENOMIC DNA]</scope>
    <source>
        <strain evidence="3">CGMCC 1.10783</strain>
    </source>
</reference>
<protein>
    <recommendedName>
        <fullName evidence="4">Glycosyl hydrolase family 79, N-terminal domain</fullName>
    </recommendedName>
</protein>
<dbReference type="Proteomes" id="UP000182130">
    <property type="component" value="Unassembled WGS sequence"/>
</dbReference>
<dbReference type="SUPFAM" id="SSF51445">
    <property type="entry name" value="(Trans)glycosidases"/>
    <property type="match status" value="1"/>
</dbReference>
<dbReference type="Gene3D" id="2.60.40.1180">
    <property type="entry name" value="Golgi alpha-mannosidase II"/>
    <property type="match status" value="1"/>
</dbReference>
<name>A0A1G8UMS8_9MICC</name>